<feature type="transmembrane region" description="Helical" evidence="1">
    <location>
        <begin position="174"/>
        <end position="193"/>
    </location>
</feature>
<gene>
    <name evidence="2" type="ORF">ACH47X_19830</name>
</gene>
<evidence type="ECO:0008006" key="4">
    <source>
        <dbReference type="Google" id="ProtNLM"/>
    </source>
</evidence>
<evidence type="ECO:0000313" key="3">
    <source>
        <dbReference type="Proteomes" id="UP001611580"/>
    </source>
</evidence>
<feature type="transmembrane region" description="Helical" evidence="1">
    <location>
        <begin position="64"/>
        <end position="81"/>
    </location>
</feature>
<feature type="transmembrane region" description="Helical" evidence="1">
    <location>
        <begin position="20"/>
        <end position="44"/>
    </location>
</feature>
<feature type="transmembrane region" description="Helical" evidence="1">
    <location>
        <begin position="225"/>
        <end position="243"/>
    </location>
</feature>
<proteinExistence type="predicted"/>
<feature type="transmembrane region" description="Helical" evidence="1">
    <location>
        <begin position="147"/>
        <end position="167"/>
    </location>
</feature>
<organism evidence="2 3">
    <name type="scientific">Promicromonospora kroppenstedtii</name>
    <dbReference type="NCBI Taxonomy" id="440482"/>
    <lineage>
        <taxon>Bacteria</taxon>
        <taxon>Bacillati</taxon>
        <taxon>Actinomycetota</taxon>
        <taxon>Actinomycetes</taxon>
        <taxon>Micrococcales</taxon>
        <taxon>Promicromonosporaceae</taxon>
        <taxon>Promicromonospora</taxon>
    </lineage>
</organism>
<dbReference type="RefSeq" id="WP_397406246.1">
    <property type="nucleotide sequence ID" value="NZ_JBIRYI010000013.1"/>
</dbReference>
<keyword evidence="1" id="KW-1133">Transmembrane helix</keyword>
<accession>A0ABW7XPM6</accession>
<comment type="caution">
    <text evidence="2">The sequence shown here is derived from an EMBL/GenBank/DDBJ whole genome shotgun (WGS) entry which is preliminary data.</text>
</comment>
<dbReference type="Proteomes" id="UP001611580">
    <property type="component" value="Unassembled WGS sequence"/>
</dbReference>
<dbReference type="EMBL" id="JBIRYI010000013">
    <property type="protein sequence ID" value="MFI2489169.1"/>
    <property type="molecule type" value="Genomic_DNA"/>
</dbReference>
<keyword evidence="3" id="KW-1185">Reference proteome</keyword>
<name>A0ABW7XPM6_9MICO</name>
<keyword evidence="1" id="KW-0472">Membrane</keyword>
<evidence type="ECO:0000313" key="2">
    <source>
        <dbReference type="EMBL" id="MFI2489169.1"/>
    </source>
</evidence>
<feature type="transmembrane region" description="Helical" evidence="1">
    <location>
        <begin position="108"/>
        <end position="135"/>
    </location>
</feature>
<reference evidence="2 3" key="1">
    <citation type="submission" date="2024-10" db="EMBL/GenBank/DDBJ databases">
        <title>The Natural Products Discovery Center: Release of the First 8490 Sequenced Strains for Exploring Actinobacteria Biosynthetic Diversity.</title>
        <authorList>
            <person name="Kalkreuter E."/>
            <person name="Kautsar S.A."/>
            <person name="Yang D."/>
            <person name="Bader C.D."/>
            <person name="Teijaro C.N."/>
            <person name="Fluegel L."/>
            <person name="Davis C.M."/>
            <person name="Simpson J.R."/>
            <person name="Lauterbach L."/>
            <person name="Steele A.D."/>
            <person name="Gui C."/>
            <person name="Meng S."/>
            <person name="Li G."/>
            <person name="Viehrig K."/>
            <person name="Ye F."/>
            <person name="Su P."/>
            <person name="Kiefer A.F."/>
            <person name="Nichols A."/>
            <person name="Cepeda A.J."/>
            <person name="Yan W."/>
            <person name="Fan B."/>
            <person name="Jiang Y."/>
            <person name="Adhikari A."/>
            <person name="Zheng C.-J."/>
            <person name="Schuster L."/>
            <person name="Cowan T.M."/>
            <person name="Smanski M.J."/>
            <person name="Chevrette M.G."/>
            <person name="De Carvalho L.P.S."/>
            <person name="Shen B."/>
        </authorList>
    </citation>
    <scope>NUCLEOTIDE SEQUENCE [LARGE SCALE GENOMIC DNA]</scope>
    <source>
        <strain evidence="2 3">NPDC019481</strain>
    </source>
</reference>
<sequence length="247" mass="24652">MRLPNVIDVIAAELDKLRTLPAAVVAALGTTVVGVALAVALTAAAHGTAVPATEVSITATMVRAVPFVQTGLILLGVLPVAHELAGSQLRTTLAAVPRRGLLLAGKTVATFVATAVTAAATVGGLLGAATVTAYLGGAPVAPGDVDAGPVLGAVAYLILVGLFSHAITLLVRGLVPALVGTLSLVLIVSPLLATLTEHARWLPDRAAAQLYAPADDVLTGTTGTLVTLAWIAVVGAGAAVRFVRRDP</sequence>
<protein>
    <recommendedName>
        <fullName evidence="4">ABC-2 type transport system permease protein</fullName>
    </recommendedName>
</protein>
<evidence type="ECO:0000256" key="1">
    <source>
        <dbReference type="SAM" id="Phobius"/>
    </source>
</evidence>
<keyword evidence="1" id="KW-0812">Transmembrane</keyword>